<dbReference type="EnsemblFungi" id="MAPG_11321T0">
    <property type="protein sequence ID" value="MAPG_11321T0"/>
    <property type="gene ID" value="MAPG_11321"/>
</dbReference>
<evidence type="ECO:0000313" key="2">
    <source>
        <dbReference type="EMBL" id="KLU92375.1"/>
    </source>
</evidence>
<feature type="region of interest" description="Disordered" evidence="1">
    <location>
        <begin position="66"/>
        <end position="101"/>
    </location>
</feature>
<dbReference type="EMBL" id="ADBL01002787">
    <property type="status" value="NOT_ANNOTATED_CDS"/>
    <property type="molecule type" value="Genomic_DNA"/>
</dbReference>
<evidence type="ECO:0000313" key="3">
    <source>
        <dbReference type="EnsemblFungi" id="MAPG_11321T0"/>
    </source>
</evidence>
<reference evidence="3" key="4">
    <citation type="journal article" date="2015" name="G3 (Bethesda)">
        <title>Genome sequences of three phytopathogenic species of the Magnaporthaceae family of fungi.</title>
        <authorList>
            <person name="Okagaki L.H."/>
            <person name="Nunes C.C."/>
            <person name="Sailsbery J."/>
            <person name="Clay B."/>
            <person name="Brown D."/>
            <person name="John T."/>
            <person name="Oh Y."/>
            <person name="Young N."/>
            <person name="Fitzgerald M."/>
            <person name="Haas B.J."/>
            <person name="Zeng Q."/>
            <person name="Young S."/>
            <person name="Adiconis X."/>
            <person name="Fan L."/>
            <person name="Levin J.Z."/>
            <person name="Mitchell T.K."/>
            <person name="Okubara P.A."/>
            <person name="Farman M.L."/>
            <person name="Kohn L.M."/>
            <person name="Birren B."/>
            <person name="Ma L.-J."/>
            <person name="Dean R.A."/>
        </authorList>
    </citation>
    <scope>NUCLEOTIDE SEQUENCE</scope>
    <source>
        <strain evidence="3">ATCC 64411 / 73-15</strain>
    </source>
</reference>
<feature type="region of interest" description="Disordered" evidence="1">
    <location>
        <begin position="150"/>
        <end position="241"/>
    </location>
</feature>
<organism evidence="3 4">
    <name type="scientific">Magnaporthiopsis poae (strain ATCC 64411 / 73-15)</name>
    <name type="common">Kentucky bluegrass fungus</name>
    <name type="synonym">Magnaporthe poae</name>
    <dbReference type="NCBI Taxonomy" id="644358"/>
    <lineage>
        <taxon>Eukaryota</taxon>
        <taxon>Fungi</taxon>
        <taxon>Dikarya</taxon>
        <taxon>Ascomycota</taxon>
        <taxon>Pezizomycotina</taxon>
        <taxon>Sordariomycetes</taxon>
        <taxon>Sordariomycetidae</taxon>
        <taxon>Magnaporthales</taxon>
        <taxon>Magnaporthaceae</taxon>
        <taxon>Magnaporthiopsis</taxon>
    </lineage>
</organism>
<sequence length="241" mass="25453">MLSVLPTSEKVGNVAFSTGETAAILEVVCWTRDGDSLNPSTILLRKKTQGKALLVVGETGEVAKRPRNTSGICRQRRRRRSPSWSYARKRNGRTKGNRRGSAVPIRAVGVTLYEFSDMGLLGSAETEKTAAERLVVVVIAEAVVAGREVKNRSPDAPALAAAQPSCPTGPAPLKVTPTSPTSSETANHGADDINDDSGSESHDENASPQASAPVIRRRGRTGDGGDFAAVTVGYPSDYDPV</sequence>
<name>A0A0C4EEY9_MAGP6</name>
<dbReference type="Proteomes" id="UP000011715">
    <property type="component" value="Unassembled WGS sequence"/>
</dbReference>
<evidence type="ECO:0000256" key="1">
    <source>
        <dbReference type="SAM" id="MobiDB-lite"/>
    </source>
</evidence>
<evidence type="ECO:0000313" key="4">
    <source>
        <dbReference type="Proteomes" id="UP000011715"/>
    </source>
</evidence>
<feature type="compositionally biased region" description="Basic residues" evidence="1">
    <location>
        <begin position="74"/>
        <end position="98"/>
    </location>
</feature>
<reference evidence="2" key="3">
    <citation type="submission" date="2011-03" db="EMBL/GenBank/DDBJ databases">
        <title>Annotation of Magnaporthe poae ATCC 64411.</title>
        <authorList>
            <person name="Ma L.-J."/>
            <person name="Dead R."/>
            <person name="Young S.K."/>
            <person name="Zeng Q."/>
            <person name="Gargeya S."/>
            <person name="Fitzgerald M."/>
            <person name="Haas B."/>
            <person name="Abouelleil A."/>
            <person name="Alvarado L."/>
            <person name="Arachchi H.M."/>
            <person name="Berlin A."/>
            <person name="Brown A."/>
            <person name="Chapman S.B."/>
            <person name="Chen Z."/>
            <person name="Dunbar C."/>
            <person name="Freedman E."/>
            <person name="Gearin G."/>
            <person name="Gellesch M."/>
            <person name="Goldberg J."/>
            <person name="Griggs A."/>
            <person name="Gujja S."/>
            <person name="Heiman D."/>
            <person name="Howarth C."/>
            <person name="Larson L."/>
            <person name="Lui A."/>
            <person name="MacDonald P.J.P."/>
            <person name="Mehta T."/>
            <person name="Montmayeur A."/>
            <person name="Murphy C."/>
            <person name="Neiman D."/>
            <person name="Pearson M."/>
            <person name="Priest M."/>
            <person name="Roberts A."/>
            <person name="Saif S."/>
            <person name="Shea T."/>
            <person name="Shenoy N."/>
            <person name="Sisk P."/>
            <person name="Stolte C."/>
            <person name="Sykes S."/>
            <person name="Yandava C."/>
            <person name="Wortman J."/>
            <person name="Nusbaum C."/>
            <person name="Birren B."/>
        </authorList>
    </citation>
    <scope>NUCLEOTIDE SEQUENCE</scope>
    <source>
        <strain evidence="2">ATCC 64411</strain>
    </source>
</reference>
<dbReference type="VEuPathDB" id="FungiDB:MAPG_11321"/>
<reference evidence="3" key="5">
    <citation type="submission" date="2015-06" db="UniProtKB">
        <authorList>
            <consortium name="EnsemblFungi"/>
        </authorList>
    </citation>
    <scope>IDENTIFICATION</scope>
    <source>
        <strain evidence="3">ATCC 64411</strain>
    </source>
</reference>
<keyword evidence="4" id="KW-1185">Reference proteome</keyword>
<dbReference type="EMBL" id="GL876980">
    <property type="protein sequence ID" value="KLU92375.1"/>
    <property type="molecule type" value="Genomic_DNA"/>
</dbReference>
<feature type="compositionally biased region" description="Polar residues" evidence="1">
    <location>
        <begin position="176"/>
        <end position="186"/>
    </location>
</feature>
<proteinExistence type="predicted"/>
<reference evidence="4" key="1">
    <citation type="submission" date="2010-05" db="EMBL/GenBank/DDBJ databases">
        <title>The genome sequence of Magnaporthe poae strain ATCC 64411.</title>
        <authorList>
            <person name="Ma L.-J."/>
            <person name="Dead R."/>
            <person name="Young S."/>
            <person name="Zeng Q."/>
            <person name="Koehrsen M."/>
            <person name="Alvarado L."/>
            <person name="Berlin A."/>
            <person name="Chapman S.B."/>
            <person name="Chen Z."/>
            <person name="Freedman E."/>
            <person name="Gellesch M."/>
            <person name="Goldberg J."/>
            <person name="Griggs A."/>
            <person name="Gujja S."/>
            <person name="Heilman E.R."/>
            <person name="Heiman D."/>
            <person name="Hepburn T."/>
            <person name="Howarth C."/>
            <person name="Jen D."/>
            <person name="Larson L."/>
            <person name="Mehta T."/>
            <person name="Neiman D."/>
            <person name="Pearson M."/>
            <person name="Roberts A."/>
            <person name="Saif S."/>
            <person name="Shea T."/>
            <person name="Shenoy N."/>
            <person name="Sisk P."/>
            <person name="Stolte C."/>
            <person name="Sykes S."/>
            <person name="Walk T."/>
            <person name="White J."/>
            <person name="Yandava C."/>
            <person name="Haas B."/>
            <person name="Nusbaum C."/>
            <person name="Birren B."/>
        </authorList>
    </citation>
    <scope>NUCLEOTIDE SEQUENCE [LARGE SCALE GENOMIC DNA]</scope>
    <source>
        <strain evidence="4">ATCC 64411 / 73-15</strain>
    </source>
</reference>
<accession>A0A0C4EEY9</accession>
<protein>
    <submittedName>
        <fullName evidence="2 3">Uncharacterized protein</fullName>
    </submittedName>
</protein>
<dbReference type="AlphaFoldDB" id="A0A0C4EEY9"/>
<reference evidence="2" key="2">
    <citation type="submission" date="2010-05" db="EMBL/GenBank/DDBJ databases">
        <title>The Genome Sequence of Magnaporthe poae strain ATCC 64411.</title>
        <authorList>
            <consortium name="The Broad Institute Genome Sequencing Platform"/>
            <consortium name="Broad Institute Genome Sequencing Center for Infectious Disease"/>
            <person name="Ma L.-J."/>
            <person name="Dead R."/>
            <person name="Young S."/>
            <person name="Zeng Q."/>
            <person name="Koehrsen M."/>
            <person name="Alvarado L."/>
            <person name="Berlin A."/>
            <person name="Chapman S.B."/>
            <person name="Chen Z."/>
            <person name="Freedman E."/>
            <person name="Gellesch M."/>
            <person name="Goldberg J."/>
            <person name="Griggs A."/>
            <person name="Gujja S."/>
            <person name="Heilman E.R."/>
            <person name="Heiman D."/>
            <person name="Hepburn T."/>
            <person name="Howarth C."/>
            <person name="Jen D."/>
            <person name="Larson L."/>
            <person name="Mehta T."/>
            <person name="Neiman D."/>
            <person name="Pearson M."/>
            <person name="Roberts A."/>
            <person name="Saif S."/>
            <person name="Shea T."/>
            <person name="Shenoy N."/>
            <person name="Sisk P."/>
            <person name="Stolte C."/>
            <person name="Sykes S."/>
            <person name="Walk T."/>
            <person name="White J."/>
            <person name="Yandava C."/>
            <person name="Haas B."/>
            <person name="Nusbaum C."/>
            <person name="Birren B."/>
        </authorList>
    </citation>
    <scope>NUCLEOTIDE SEQUENCE</scope>
    <source>
        <strain evidence="2">ATCC 64411</strain>
    </source>
</reference>
<gene>
    <name evidence="2" type="ORF">MAPG_11321</name>
</gene>